<dbReference type="SUPFAM" id="SSF53850">
    <property type="entry name" value="Periplasmic binding protein-like II"/>
    <property type="match status" value="1"/>
</dbReference>
<dbReference type="PIRSF" id="PIRSF004846">
    <property type="entry name" value="ModA"/>
    <property type="match status" value="1"/>
</dbReference>
<evidence type="ECO:0000256" key="2">
    <source>
        <dbReference type="ARBA" id="ARBA00022505"/>
    </source>
</evidence>
<gene>
    <name evidence="7" type="ORF">D104_15330</name>
</gene>
<organism evidence="7 8">
    <name type="scientific">Marinomonas profundimaris</name>
    <dbReference type="NCBI Taxonomy" id="1208321"/>
    <lineage>
        <taxon>Bacteria</taxon>
        <taxon>Pseudomonadati</taxon>
        <taxon>Pseudomonadota</taxon>
        <taxon>Gammaproteobacteria</taxon>
        <taxon>Oceanospirillales</taxon>
        <taxon>Oceanospirillaceae</taxon>
        <taxon>Marinomonas</taxon>
    </lineage>
</organism>
<dbReference type="Gene3D" id="3.40.190.10">
    <property type="entry name" value="Periplasmic binding protein-like II"/>
    <property type="match status" value="2"/>
</dbReference>
<keyword evidence="8" id="KW-1185">Reference proteome</keyword>
<evidence type="ECO:0000313" key="8">
    <source>
        <dbReference type="Proteomes" id="UP000018857"/>
    </source>
</evidence>
<dbReference type="PANTHER" id="PTHR30632">
    <property type="entry name" value="MOLYBDATE-BINDING PERIPLASMIC PROTEIN"/>
    <property type="match status" value="1"/>
</dbReference>
<dbReference type="PATRIC" id="fig|1208321.3.peg.3051"/>
<sequence length="261" mass="28208">MPTSAVNNRTPQATFVALLLITFSLLFLPSRSFAASLHLAVASNFISPIKQLAQDFEQETGQSLTLSFGSSGKLFAQIQNSAPYDIFLSADVAKPQALVQSNNALPNSLVIYAKGHLVFWSVNPISSTSLKDAVLNAKRIAIANPKLAPYGKAAEESLTSLSVWNDAKKKMVQGENIGQTYQFVYSQNADAGFVALSQVLAGKTKGHVIDIPSDAYQQINQAAVILSQSQNIELAQTFMAFLMRPDIQAKIVQFGYAAEPH</sequence>
<dbReference type="GO" id="GO:1901359">
    <property type="term" value="F:tungstate binding"/>
    <property type="evidence" value="ECO:0007669"/>
    <property type="project" value="UniProtKB-ARBA"/>
</dbReference>
<dbReference type="AlphaFoldDB" id="W1RPK9"/>
<dbReference type="InterPro" id="IPR005950">
    <property type="entry name" value="ModA"/>
</dbReference>
<feature type="binding site" evidence="6">
    <location>
        <position position="177"/>
    </location>
    <ligand>
        <name>molybdate</name>
        <dbReference type="ChEBI" id="CHEBI:36264"/>
    </ligand>
</feature>
<dbReference type="GO" id="GO:0015689">
    <property type="term" value="P:molybdate ion transport"/>
    <property type="evidence" value="ECO:0007669"/>
    <property type="project" value="InterPro"/>
</dbReference>
<dbReference type="eggNOG" id="COG0725">
    <property type="taxonomic scope" value="Bacteria"/>
</dbReference>
<comment type="similarity">
    <text evidence="1">Belongs to the bacterial solute-binding protein ModA family.</text>
</comment>
<dbReference type="STRING" id="1208321.D104_15330"/>
<dbReference type="FunFam" id="3.40.190.10:FF:000035">
    <property type="entry name" value="Molybdate ABC transporter substrate-binding protein"/>
    <property type="match status" value="1"/>
</dbReference>
<dbReference type="NCBIfam" id="TIGR01256">
    <property type="entry name" value="modA"/>
    <property type="match status" value="1"/>
</dbReference>
<dbReference type="CDD" id="cd13539">
    <property type="entry name" value="PBP2_AvModA"/>
    <property type="match status" value="1"/>
</dbReference>
<evidence type="ECO:0000256" key="6">
    <source>
        <dbReference type="PIRSR" id="PIRSR004846-1"/>
    </source>
</evidence>
<reference evidence="7 8" key="1">
    <citation type="journal article" date="2014" name="Genome Announc.">
        <title>Draft Genome Sequence of Marinomonas sp. Strain D104, a Polycyclic Aromatic Hydrocarbon-Degrading Bacterium from the Deep-Sea Sediment of the Arctic Ocean.</title>
        <authorList>
            <person name="Dong C."/>
            <person name="Bai X."/>
            <person name="Lai Q."/>
            <person name="Xie Y."/>
            <person name="Chen X."/>
            <person name="Shao Z."/>
        </authorList>
    </citation>
    <scope>NUCLEOTIDE SEQUENCE [LARGE SCALE GENOMIC DNA]</scope>
    <source>
        <strain evidence="7 8">D104</strain>
    </source>
</reference>
<keyword evidence="3 6" id="KW-0479">Metal-binding</keyword>
<dbReference type="InterPro" id="IPR044084">
    <property type="entry name" value="AvModA-like_subst-bd"/>
</dbReference>
<comment type="subunit">
    <text evidence="5">The complex is composed of two ATP-binding proteins (ModC), two transmembrane proteins (ModB) and a solute-binding protein (ModA).</text>
</comment>
<dbReference type="PANTHER" id="PTHR30632:SF14">
    <property type="entry name" value="TUNGSTATE_MOLYBDATE_CHROMATE-BINDING PROTEIN MODA"/>
    <property type="match status" value="1"/>
</dbReference>
<dbReference type="GO" id="GO:0046872">
    <property type="term" value="F:metal ion binding"/>
    <property type="evidence" value="ECO:0007669"/>
    <property type="project" value="UniProtKB-KW"/>
</dbReference>
<proteinExistence type="inferred from homology"/>
<feature type="binding site" evidence="6">
    <location>
        <position position="71"/>
    </location>
    <ligand>
        <name>molybdate</name>
        <dbReference type="ChEBI" id="CHEBI:36264"/>
    </ligand>
</feature>
<dbReference type="OrthoDB" id="9785015at2"/>
<keyword evidence="2 6" id="KW-0500">Molybdenum</keyword>
<dbReference type="GO" id="GO:0030973">
    <property type="term" value="F:molybdate ion binding"/>
    <property type="evidence" value="ECO:0007669"/>
    <property type="project" value="InterPro"/>
</dbReference>
<keyword evidence="4" id="KW-0732">Signal</keyword>
<evidence type="ECO:0000256" key="1">
    <source>
        <dbReference type="ARBA" id="ARBA00009175"/>
    </source>
</evidence>
<evidence type="ECO:0000256" key="3">
    <source>
        <dbReference type="ARBA" id="ARBA00022723"/>
    </source>
</evidence>
<comment type="caution">
    <text evidence="7">The sequence shown here is derived from an EMBL/GenBank/DDBJ whole genome shotgun (WGS) entry which is preliminary data.</text>
</comment>
<evidence type="ECO:0000256" key="4">
    <source>
        <dbReference type="ARBA" id="ARBA00022729"/>
    </source>
</evidence>
<evidence type="ECO:0000313" key="7">
    <source>
        <dbReference type="EMBL" id="ETI58350.1"/>
    </source>
</evidence>
<dbReference type="Pfam" id="PF13531">
    <property type="entry name" value="SBP_bac_11"/>
    <property type="match status" value="1"/>
</dbReference>
<dbReference type="EMBL" id="AYOZ01000056">
    <property type="protein sequence ID" value="ETI58350.1"/>
    <property type="molecule type" value="Genomic_DNA"/>
</dbReference>
<dbReference type="RefSeq" id="WP_024025108.1">
    <property type="nucleotide sequence ID" value="NZ_AYOZ01000056.1"/>
</dbReference>
<name>W1RPK9_9GAMM</name>
<dbReference type="Proteomes" id="UP000018857">
    <property type="component" value="Unassembled WGS sequence"/>
</dbReference>
<dbReference type="InterPro" id="IPR050682">
    <property type="entry name" value="ModA/WtpA"/>
</dbReference>
<evidence type="ECO:0000256" key="5">
    <source>
        <dbReference type="ARBA" id="ARBA00062515"/>
    </source>
</evidence>
<protein>
    <submittedName>
        <fullName evidence="7">Molybdate ABC transporter substrate-binding protein</fullName>
    </submittedName>
</protein>
<accession>W1RPK9</accession>